<feature type="domain" description="Disease resistance R13L4/SHOC-2-like LRR" evidence="2">
    <location>
        <begin position="117"/>
        <end position="390"/>
    </location>
</feature>
<name>A0AAV9K298_9SOLN</name>
<evidence type="ECO:0000256" key="1">
    <source>
        <dbReference type="ARBA" id="ARBA00022737"/>
    </source>
</evidence>
<dbReference type="Proteomes" id="UP001311915">
    <property type="component" value="Unassembled WGS sequence"/>
</dbReference>
<dbReference type="EMBL" id="JAWPEI010000043">
    <property type="protein sequence ID" value="KAK4706845.1"/>
    <property type="molecule type" value="Genomic_DNA"/>
</dbReference>
<dbReference type="PANTHER" id="PTHR15140:SF52">
    <property type="entry name" value="LATE BLIGHT RESISTANCE PROTEIN HOMOLOG R1A-4"/>
    <property type="match status" value="1"/>
</dbReference>
<proteinExistence type="predicted"/>
<evidence type="ECO:0000313" key="4">
    <source>
        <dbReference type="Proteomes" id="UP001311915"/>
    </source>
</evidence>
<dbReference type="Gene3D" id="3.80.10.10">
    <property type="entry name" value="Ribonuclease Inhibitor"/>
    <property type="match status" value="2"/>
</dbReference>
<dbReference type="InterPro" id="IPR032675">
    <property type="entry name" value="LRR_dom_sf"/>
</dbReference>
<sequence>MKSVKEVMYNLISSSLVILFNEISDEPSCQRHDLVHDFCLIKAREERLVDQISSSTPSSSSSQDLMPRIVTIHYNSELLWLNNFVLFDSNKKRLSGKYLYSLTIDGDKRDDCLSDTFHLRHLRLLRVLYLDPSFIKVNDSLLNEICMLNHLRYLQIGTEVKFLPLSFSNLWSLETLVVENDGTILMLLPRIWDLVKLRVVHMNTCSFFDMDTNEPILIVEDTKLEKLRLLEKLVLSYSKCIEDIFQRFPNLQMLVFDVKESWDYSTEQHWFLKLDCLTELEELTVCFKSSNDSGSSIATNQQWDFHFPSSLKILSLYDFPLTSDSLSTIARLPNLEVLSLYGTIIHGEEWNIGEEDTFENVKCLKLNKVTLAKWEVAEESFPALEKLKLSGCRKLEKIPSSFGIFIH</sequence>
<comment type="caution">
    <text evidence="3">The sequence shown here is derived from an EMBL/GenBank/DDBJ whole genome shotgun (WGS) entry which is preliminary data.</text>
</comment>
<dbReference type="SUPFAM" id="SSF52058">
    <property type="entry name" value="L domain-like"/>
    <property type="match status" value="1"/>
</dbReference>
<keyword evidence="1" id="KW-0677">Repeat</keyword>
<dbReference type="PANTHER" id="PTHR15140">
    <property type="entry name" value="TUBULIN-SPECIFIC CHAPERONE E"/>
    <property type="match status" value="1"/>
</dbReference>
<evidence type="ECO:0000313" key="3">
    <source>
        <dbReference type="EMBL" id="KAK4706845.1"/>
    </source>
</evidence>
<dbReference type="InterPro" id="IPR055414">
    <property type="entry name" value="LRR_R13L4/SHOC2-like"/>
</dbReference>
<accession>A0AAV9K298</accession>
<dbReference type="Pfam" id="PF23598">
    <property type="entry name" value="LRR_14"/>
    <property type="match status" value="1"/>
</dbReference>
<organism evidence="3 4">
    <name type="scientific">Solanum pinnatisectum</name>
    <name type="common">tansyleaf nightshade</name>
    <dbReference type="NCBI Taxonomy" id="50273"/>
    <lineage>
        <taxon>Eukaryota</taxon>
        <taxon>Viridiplantae</taxon>
        <taxon>Streptophyta</taxon>
        <taxon>Embryophyta</taxon>
        <taxon>Tracheophyta</taxon>
        <taxon>Spermatophyta</taxon>
        <taxon>Magnoliopsida</taxon>
        <taxon>eudicotyledons</taxon>
        <taxon>Gunneridae</taxon>
        <taxon>Pentapetalae</taxon>
        <taxon>asterids</taxon>
        <taxon>lamiids</taxon>
        <taxon>Solanales</taxon>
        <taxon>Solanaceae</taxon>
        <taxon>Solanoideae</taxon>
        <taxon>Solaneae</taxon>
        <taxon>Solanum</taxon>
    </lineage>
</organism>
<evidence type="ECO:0000259" key="2">
    <source>
        <dbReference type="Pfam" id="PF23598"/>
    </source>
</evidence>
<reference evidence="3 4" key="1">
    <citation type="submission" date="2023-10" db="EMBL/GenBank/DDBJ databases">
        <title>Genome-Wide Identification Analysis in wild type Solanum Pinnatisectum Reveals Some Genes Defensing Phytophthora Infestans.</title>
        <authorList>
            <person name="Sun C."/>
        </authorList>
    </citation>
    <scope>NUCLEOTIDE SEQUENCE [LARGE SCALE GENOMIC DNA]</scope>
    <source>
        <strain evidence="3">LQN</strain>
        <tissue evidence="3">Leaf</tissue>
    </source>
</reference>
<protein>
    <recommendedName>
        <fullName evidence="2">Disease resistance R13L4/SHOC-2-like LRR domain-containing protein</fullName>
    </recommendedName>
</protein>
<gene>
    <name evidence="3" type="ORF">R3W88_033562</name>
</gene>
<dbReference type="AlphaFoldDB" id="A0AAV9K298"/>
<keyword evidence="4" id="KW-1185">Reference proteome</keyword>